<dbReference type="Proteomes" id="UP000193560">
    <property type="component" value="Unassembled WGS sequence"/>
</dbReference>
<comment type="caution">
    <text evidence="1">The sequence shown here is derived from an EMBL/GenBank/DDBJ whole genome shotgun (WGS) entry which is preliminary data.</text>
</comment>
<dbReference type="EMBL" id="MCGE01000038">
    <property type="protein sequence ID" value="ORZ06696.1"/>
    <property type="molecule type" value="Genomic_DNA"/>
</dbReference>
<evidence type="ECO:0000313" key="2">
    <source>
        <dbReference type="Proteomes" id="UP000193560"/>
    </source>
</evidence>
<keyword evidence="2" id="KW-1185">Reference proteome</keyword>
<gene>
    <name evidence="1" type="ORF">BCR42DRAFT_158805</name>
</gene>
<evidence type="ECO:0000313" key="1">
    <source>
        <dbReference type="EMBL" id="ORZ06696.1"/>
    </source>
</evidence>
<sequence>MALNRLSKARIHSDSHRTSILHSTKASYHRYKYQRHHINQTIFILTTLPTTSTVDLMDRHASLP</sequence>
<proteinExistence type="predicted"/>
<organism evidence="1 2">
    <name type="scientific">Absidia repens</name>
    <dbReference type="NCBI Taxonomy" id="90262"/>
    <lineage>
        <taxon>Eukaryota</taxon>
        <taxon>Fungi</taxon>
        <taxon>Fungi incertae sedis</taxon>
        <taxon>Mucoromycota</taxon>
        <taxon>Mucoromycotina</taxon>
        <taxon>Mucoromycetes</taxon>
        <taxon>Mucorales</taxon>
        <taxon>Cunninghamellaceae</taxon>
        <taxon>Absidia</taxon>
    </lineage>
</organism>
<dbReference type="AlphaFoldDB" id="A0A1X2I0G8"/>
<accession>A0A1X2I0G8</accession>
<reference evidence="1 2" key="1">
    <citation type="submission" date="2016-07" db="EMBL/GenBank/DDBJ databases">
        <title>Pervasive Adenine N6-methylation of Active Genes in Fungi.</title>
        <authorList>
            <consortium name="DOE Joint Genome Institute"/>
            <person name="Mondo S.J."/>
            <person name="Dannebaum R.O."/>
            <person name="Kuo R.C."/>
            <person name="Labutti K."/>
            <person name="Haridas S."/>
            <person name="Kuo A."/>
            <person name="Salamov A."/>
            <person name="Ahrendt S.R."/>
            <person name="Lipzen A."/>
            <person name="Sullivan W."/>
            <person name="Andreopoulos W.B."/>
            <person name="Clum A."/>
            <person name="Lindquist E."/>
            <person name="Daum C."/>
            <person name="Ramamoorthy G.K."/>
            <person name="Gryganskyi A."/>
            <person name="Culley D."/>
            <person name="Magnuson J.K."/>
            <person name="James T.Y."/>
            <person name="O'Malley M.A."/>
            <person name="Stajich J.E."/>
            <person name="Spatafora J.W."/>
            <person name="Visel A."/>
            <person name="Grigoriev I.V."/>
        </authorList>
    </citation>
    <scope>NUCLEOTIDE SEQUENCE [LARGE SCALE GENOMIC DNA]</scope>
    <source>
        <strain evidence="1 2">NRRL 1336</strain>
    </source>
</reference>
<protein>
    <submittedName>
        <fullName evidence="1">Uncharacterized protein</fullName>
    </submittedName>
</protein>
<name>A0A1X2I0G8_9FUNG</name>